<comment type="subcellular location">
    <subcellularLocation>
        <location evidence="1 9">Cell membrane</location>
        <topology evidence="1 9">Multi-pass membrane protein</topology>
    </subcellularLocation>
</comment>
<evidence type="ECO:0000256" key="4">
    <source>
        <dbReference type="ARBA" id="ARBA00022692"/>
    </source>
</evidence>
<comment type="caution">
    <text evidence="9">Lacks conserved residue(s) required for the propagation of feature annotation.</text>
</comment>
<dbReference type="GO" id="GO:0005243">
    <property type="term" value="F:gap junction channel activity"/>
    <property type="evidence" value="ECO:0007669"/>
    <property type="project" value="TreeGrafter"/>
</dbReference>
<dbReference type="GO" id="GO:0005886">
    <property type="term" value="C:plasma membrane"/>
    <property type="evidence" value="ECO:0007669"/>
    <property type="project" value="UniProtKB-SubCell"/>
</dbReference>
<evidence type="ECO:0000256" key="10">
    <source>
        <dbReference type="SAM" id="MobiDB-lite"/>
    </source>
</evidence>
<dbReference type="PROSITE" id="PS51013">
    <property type="entry name" value="PANNEXIN"/>
    <property type="match status" value="1"/>
</dbReference>
<keyword evidence="12" id="KW-1185">Reference proteome</keyword>
<dbReference type="GO" id="GO:0005921">
    <property type="term" value="C:gap junction"/>
    <property type="evidence" value="ECO:0007669"/>
    <property type="project" value="UniProtKB-UniRule"/>
</dbReference>
<comment type="function">
    <text evidence="9">Structural component of the gap junctions.</text>
</comment>
<dbReference type="AlphaFoldDB" id="A0A267DN26"/>
<feature type="region of interest" description="Disordered" evidence="10">
    <location>
        <begin position="376"/>
        <end position="409"/>
    </location>
</feature>
<keyword evidence="2 9" id="KW-0813">Transport</keyword>
<feature type="non-terminal residue" evidence="11">
    <location>
        <position position="1"/>
    </location>
</feature>
<evidence type="ECO:0000256" key="9">
    <source>
        <dbReference type="RuleBase" id="RU010713"/>
    </source>
</evidence>
<dbReference type="PANTHER" id="PTHR11893">
    <property type="entry name" value="INNEXIN"/>
    <property type="match status" value="1"/>
</dbReference>
<dbReference type="OrthoDB" id="5867527at2759"/>
<evidence type="ECO:0000256" key="8">
    <source>
        <dbReference type="ARBA" id="ARBA00023303"/>
    </source>
</evidence>
<dbReference type="Pfam" id="PF00876">
    <property type="entry name" value="Innexin"/>
    <property type="match status" value="1"/>
</dbReference>
<organism evidence="11 12">
    <name type="scientific">Macrostomum lignano</name>
    <dbReference type="NCBI Taxonomy" id="282301"/>
    <lineage>
        <taxon>Eukaryota</taxon>
        <taxon>Metazoa</taxon>
        <taxon>Spiralia</taxon>
        <taxon>Lophotrochozoa</taxon>
        <taxon>Platyhelminthes</taxon>
        <taxon>Rhabditophora</taxon>
        <taxon>Macrostomorpha</taxon>
        <taxon>Macrostomida</taxon>
        <taxon>Macrostomidae</taxon>
        <taxon>Macrostomum</taxon>
    </lineage>
</organism>
<dbReference type="PANTHER" id="PTHR11893:SF36">
    <property type="entry name" value="INNEXIN-5"/>
    <property type="match status" value="1"/>
</dbReference>
<evidence type="ECO:0000313" key="12">
    <source>
        <dbReference type="Proteomes" id="UP000215902"/>
    </source>
</evidence>
<sequence>KQQALCSLTAPQKQARKHSGMDFALFETVRSFYHLSADSKLDDDYVDRLNRYWTALILVLSAIVLSTKQIVGEPMKCWTPQEFKDPWIQYAEDYCWVKNTYFVPKNQELAADPKIRRTQEIIYYQWIPYMLAVQAFLYYLPAMVWRLFNWKSGLDLSTLVTRAAKNNGMDGISYQLSTNFHIRSQSERREVFYNNSYLTCLYLFTKLMYSINAIGQFFLLSSFFGRSVDSLFLVARDLALGVEWHQTGHFPRVTFCDFSIRRLGNTNSYSLQCVLAINIFTEKVFVFLGFWMLLVACLTVLNTAGWLIDLLLPWRRLNFLKNLSPASGNSGLLRDLLEKRLGTDGLLVLQLVAANSDDRVAKQLLSRLLADFAEDGGPADGGSGDGSGSGGEGAAMIMRPVAEEKPLLV</sequence>
<dbReference type="EMBL" id="NIVC01003597">
    <property type="protein sequence ID" value="PAA50615.1"/>
    <property type="molecule type" value="Genomic_DNA"/>
</dbReference>
<keyword evidence="6 9" id="KW-0406">Ion transport</keyword>
<evidence type="ECO:0000256" key="1">
    <source>
        <dbReference type="ARBA" id="ARBA00004651"/>
    </source>
</evidence>
<keyword evidence="4 9" id="KW-0812">Transmembrane</keyword>
<evidence type="ECO:0000256" key="5">
    <source>
        <dbReference type="ARBA" id="ARBA00022989"/>
    </source>
</evidence>
<feature type="transmembrane region" description="Helical" evidence="9">
    <location>
        <begin position="284"/>
        <end position="312"/>
    </location>
</feature>
<keyword evidence="5 9" id="KW-1133">Transmembrane helix</keyword>
<evidence type="ECO:0000256" key="7">
    <source>
        <dbReference type="ARBA" id="ARBA00023136"/>
    </source>
</evidence>
<evidence type="ECO:0000256" key="6">
    <source>
        <dbReference type="ARBA" id="ARBA00023065"/>
    </source>
</evidence>
<keyword evidence="3" id="KW-1003">Cell membrane</keyword>
<name>A0A267DN26_9PLAT</name>
<evidence type="ECO:0000313" key="11">
    <source>
        <dbReference type="EMBL" id="PAA50615.1"/>
    </source>
</evidence>
<feature type="transmembrane region" description="Helical" evidence="9">
    <location>
        <begin position="126"/>
        <end position="148"/>
    </location>
</feature>
<protein>
    <recommendedName>
        <fullName evidence="9">Innexin</fullName>
    </recommendedName>
</protein>
<accession>A0A267DN26</accession>
<dbReference type="Proteomes" id="UP000215902">
    <property type="component" value="Unassembled WGS sequence"/>
</dbReference>
<keyword evidence="8 9" id="KW-0407">Ion channel</keyword>
<evidence type="ECO:0000256" key="3">
    <source>
        <dbReference type="ARBA" id="ARBA00022475"/>
    </source>
</evidence>
<dbReference type="PRINTS" id="PR01262">
    <property type="entry name" value="INNEXIN"/>
</dbReference>
<dbReference type="GO" id="GO:0034220">
    <property type="term" value="P:monoatomic ion transmembrane transport"/>
    <property type="evidence" value="ECO:0007669"/>
    <property type="project" value="UniProtKB-KW"/>
</dbReference>
<proteinExistence type="inferred from homology"/>
<gene>
    <name evidence="9" type="primary">inx</name>
    <name evidence="11" type="ORF">BOX15_Mlig001416g5</name>
</gene>
<feature type="compositionally biased region" description="Gly residues" evidence="10">
    <location>
        <begin position="378"/>
        <end position="393"/>
    </location>
</feature>
<dbReference type="STRING" id="282301.A0A267DN26"/>
<dbReference type="InterPro" id="IPR000990">
    <property type="entry name" value="Innexin"/>
</dbReference>
<comment type="caution">
    <text evidence="11">The sequence shown here is derived from an EMBL/GenBank/DDBJ whole genome shotgun (WGS) entry which is preliminary data.</text>
</comment>
<comment type="similarity">
    <text evidence="9">Belongs to the pannexin family.</text>
</comment>
<keyword evidence="7 9" id="KW-0472">Membrane</keyword>
<reference evidence="11 12" key="1">
    <citation type="submission" date="2017-06" db="EMBL/GenBank/DDBJ databases">
        <title>A platform for efficient transgenesis in Macrostomum lignano, a flatworm model organism for stem cell research.</title>
        <authorList>
            <person name="Berezikov E."/>
        </authorList>
    </citation>
    <scope>NUCLEOTIDE SEQUENCE [LARGE SCALE GENOMIC DNA]</scope>
    <source>
        <strain evidence="11">DV1</strain>
        <tissue evidence="11">Whole organism</tissue>
    </source>
</reference>
<evidence type="ECO:0000256" key="2">
    <source>
        <dbReference type="ARBA" id="ARBA00022448"/>
    </source>
</evidence>